<evidence type="ECO:0008006" key="4">
    <source>
        <dbReference type="Google" id="ProtNLM"/>
    </source>
</evidence>
<feature type="transmembrane region" description="Helical" evidence="1">
    <location>
        <begin position="15"/>
        <end position="34"/>
    </location>
</feature>
<proteinExistence type="predicted"/>
<keyword evidence="1" id="KW-0812">Transmembrane</keyword>
<evidence type="ECO:0000256" key="1">
    <source>
        <dbReference type="SAM" id="Phobius"/>
    </source>
</evidence>
<keyword evidence="3" id="KW-1185">Reference proteome</keyword>
<evidence type="ECO:0000313" key="2">
    <source>
        <dbReference type="EMBL" id="KAB2333996.1"/>
    </source>
</evidence>
<organism evidence="2 3">
    <name type="scientific">Bacillus mesophilum</name>
    <dbReference type="NCBI Taxonomy" id="1071718"/>
    <lineage>
        <taxon>Bacteria</taxon>
        <taxon>Bacillati</taxon>
        <taxon>Bacillota</taxon>
        <taxon>Bacilli</taxon>
        <taxon>Bacillales</taxon>
        <taxon>Bacillaceae</taxon>
        <taxon>Bacillus</taxon>
    </lineage>
</organism>
<protein>
    <recommendedName>
        <fullName evidence="4">YrhC-like protein</fullName>
    </recommendedName>
</protein>
<dbReference type="EMBL" id="WBOT01000002">
    <property type="protein sequence ID" value="KAB2333996.1"/>
    <property type="molecule type" value="Genomic_DNA"/>
</dbReference>
<dbReference type="RefSeq" id="WP_066443250.1">
    <property type="nucleotide sequence ID" value="NZ_WBOT01000002.1"/>
</dbReference>
<keyword evidence="1" id="KW-1133">Transmembrane helix</keyword>
<dbReference type="Proteomes" id="UP000441354">
    <property type="component" value="Unassembled WGS sequence"/>
</dbReference>
<name>A0A7V7UW49_9BACI</name>
<keyword evidence="1" id="KW-0472">Membrane</keyword>
<evidence type="ECO:0000313" key="3">
    <source>
        <dbReference type="Proteomes" id="UP000441354"/>
    </source>
</evidence>
<gene>
    <name evidence="2" type="ORF">F7732_07915</name>
</gene>
<feature type="transmembrane region" description="Helical" evidence="1">
    <location>
        <begin position="46"/>
        <end position="63"/>
    </location>
</feature>
<comment type="caution">
    <text evidence="2">The sequence shown here is derived from an EMBL/GenBank/DDBJ whole genome shotgun (WGS) entry which is preliminary data.</text>
</comment>
<dbReference type="Pfam" id="PF14143">
    <property type="entry name" value="YrhC"/>
    <property type="match status" value="1"/>
</dbReference>
<dbReference type="AlphaFoldDB" id="A0A7V7UW49"/>
<reference evidence="2 3" key="1">
    <citation type="journal article" date="2014" name="Arch. Microbiol.">
        <title>Bacillus mesophilum sp. nov., strain IITR-54T, a novel 4-chlorobiphenyl dechlorinating bacterium.</title>
        <authorList>
            <person name="Manickam N."/>
            <person name="Singh N.K."/>
            <person name="Bajaj A."/>
            <person name="Kumar R.M."/>
            <person name="Kaur G."/>
            <person name="Kaur N."/>
            <person name="Bala M."/>
            <person name="Kumar A."/>
            <person name="Mayilraj S."/>
        </authorList>
    </citation>
    <scope>NUCLEOTIDE SEQUENCE [LARGE SCALE GENOMIC DNA]</scope>
    <source>
        <strain evidence="2 3">IITR-54</strain>
    </source>
</reference>
<dbReference type="InterPro" id="IPR025418">
    <property type="entry name" value="YrhC-like"/>
</dbReference>
<accession>A0A7V7UW49</accession>
<dbReference type="OrthoDB" id="2943632at2"/>
<sequence length="85" mass="9582">MKQNAKGLYEKMLDFKRFAISLLAVGSFFYLGMILPTEQALADSHIMTAASVFFLAGAIFFFVRSRKCRSLLAETEGGDEYLMKK</sequence>